<evidence type="ECO:0000313" key="3">
    <source>
        <dbReference type="Proteomes" id="UP000248128"/>
    </source>
</evidence>
<reference evidence="2 3" key="1">
    <citation type="submission" date="2018-05" db="EMBL/GenBank/DDBJ databases">
        <title>Reference genomes for bee gut microbiota database.</title>
        <authorList>
            <person name="Ellegaard K.M."/>
        </authorList>
    </citation>
    <scope>NUCLEOTIDE SEQUENCE [LARGE SCALE GENOMIC DNA]</scope>
    <source>
        <strain evidence="2 3">ESL0199</strain>
    </source>
</reference>
<feature type="transmembrane region" description="Helical" evidence="1">
    <location>
        <begin position="120"/>
        <end position="142"/>
    </location>
</feature>
<evidence type="ECO:0000313" key="2">
    <source>
        <dbReference type="EMBL" id="PXY88055.1"/>
    </source>
</evidence>
<keyword evidence="1" id="KW-1133">Transmembrane helix</keyword>
<gene>
    <name evidence="2" type="ORF">DKK74_05290</name>
</gene>
<dbReference type="EMBL" id="QGLK01000004">
    <property type="protein sequence ID" value="PXY88055.1"/>
    <property type="molecule type" value="Genomic_DNA"/>
</dbReference>
<proteinExistence type="predicted"/>
<name>A0A318N3U9_9BIFI</name>
<dbReference type="RefSeq" id="WP_110413122.1">
    <property type="nucleotide sequence ID" value="NZ_QGLK01000004.1"/>
</dbReference>
<evidence type="ECO:0000256" key="1">
    <source>
        <dbReference type="SAM" id="Phobius"/>
    </source>
</evidence>
<keyword evidence="1" id="KW-0812">Transmembrane</keyword>
<dbReference type="AlphaFoldDB" id="A0A318N3U9"/>
<protein>
    <submittedName>
        <fullName evidence="2">Uncharacterized protein</fullName>
    </submittedName>
</protein>
<keyword evidence="1" id="KW-0472">Membrane</keyword>
<comment type="caution">
    <text evidence="2">The sequence shown here is derived from an EMBL/GenBank/DDBJ whole genome shotgun (WGS) entry which is preliminary data.</text>
</comment>
<feature type="transmembrane region" description="Helical" evidence="1">
    <location>
        <begin position="9"/>
        <end position="30"/>
    </location>
</feature>
<organism evidence="2 3">
    <name type="scientific">Bifidobacterium asteroides</name>
    <dbReference type="NCBI Taxonomy" id="1684"/>
    <lineage>
        <taxon>Bacteria</taxon>
        <taxon>Bacillati</taxon>
        <taxon>Actinomycetota</taxon>
        <taxon>Actinomycetes</taxon>
        <taxon>Bifidobacteriales</taxon>
        <taxon>Bifidobacteriaceae</taxon>
        <taxon>Bifidobacterium</taxon>
    </lineage>
</organism>
<dbReference type="Proteomes" id="UP000248128">
    <property type="component" value="Unassembled WGS sequence"/>
</dbReference>
<sequence>MDFFKRQSIGFYMGTLTFIVTLAALIYAEINGKTAYFQNLGVEPSVLACAIVAMASEIFVLVSGQVYQGSRWLALARDIALCLAAVLLVLSMVSFLTSRINGFASIMTFEQNAQNMADLQSALIAIVLFALASVLAVVTSFFRVRKNTGR</sequence>
<accession>A0A318N3U9</accession>
<dbReference type="OrthoDB" id="3243340at2"/>
<feature type="transmembrane region" description="Helical" evidence="1">
    <location>
        <begin position="79"/>
        <end position="100"/>
    </location>
</feature>
<feature type="transmembrane region" description="Helical" evidence="1">
    <location>
        <begin position="45"/>
        <end position="67"/>
    </location>
</feature>